<proteinExistence type="predicted"/>
<keyword evidence="2" id="KW-1185">Reference proteome</keyword>
<evidence type="ECO:0000313" key="1">
    <source>
        <dbReference type="EnsemblMetazoa" id="PPA35287.1"/>
    </source>
</evidence>
<protein>
    <submittedName>
        <fullName evidence="1">Uncharacterized protein</fullName>
    </submittedName>
</protein>
<reference evidence="2" key="1">
    <citation type="journal article" date="2008" name="Nat. Genet.">
        <title>The Pristionchus pacificus genome provides a unique perspective on nematode lifestyle and parasitism.</title>
        <authorList>
            <person name="Dieterich C."/>
            <person name="Clifton S.W."/>
            <person name="Schuster L.N."/>
            <person name="Chinwalla A."/>
            <person name="Delehaunty K."/>
            <person name="Dinkelacker I."/>
            <person name="Fulton L."/>
            <person name="Fulton R."/>
            <person name="Godfrey J."/>
            <person name="Minx P."/>
            <person name="Mitreva M."/>
            <person name="Roeseler W."/>
            <person name="Tian H."/>
            <person name="Witte H."/>
            <person name="Yang S.P."/>
            <person name="Wilson R.K."/>
            <person name="Sommer R.J."/>
        </authorList>
    </citation>
    <scope>NUCLEOTIDE SEQUENCE [LARGE SCALE GENOMIC DNA]</scope>
    <source>
        <strain evidence="2">PS312</strain>
    </source>
</reference>
<organism evidence="1 2">
    <name type="scientific">Pristionchus pacificus</name>
    <name type="common">Parasitic nematode worm</name>
    <dbReference type="NCBI Taxonomy" id="54126"/>
    <lineage>
        <taxon>Eukaryota</taxon>
        <taxon>Metazoa</taxon>
        <taxon>Ecdysozoa</taxon>
        <taxon>Nematoda</taxon>
        <taxon>Chromadorea</taxon>
        <taxon>Rhabditida</taxon>
        <taxon>Rhabditina</taxon>
        <taxon>Diplogasteromorpha</taxon>
        <taxon>Diplogasteroidea</taxon>
        <taxon>Neodiplogasteridae</taxon>
        <taxon>Pristionchus</taxon>
    </lineage>
</organism>
<dbReference type="EnsemblMetazoa" id="PPA35287.1">
    <property type="protein sequence ID" value="PPA35287.1"/>
    <property type="gene ID" value="WBGene00273656"/>
</dbReference>
<sequence>MERELSLAALPSDIIRTILRIAHTEDIGYILEQYLVDGSHSLKEMCYPKLMMFNFGQSDAIVNVKLDLTTVGMYEKYCNRISWILNRCSAIDKLDLTDASSSVLNTARFRFKGVPIRHFPFIYIDELCKTRRDSFIDFFRACKVCIFEAMLDVDDSQAIHDFIIDASKYVEEIKLEELHKD</sequence>
<dbReference type="AlphaFoldDB" id="A0A2A6B6L0"/>
<accession>A0A8R1UNV6</accession>
<name>A0A2A6B6L0_PRIPA</name>
<evidence type="ECO:0000313" key="2">
    <source>
        <dbReference type="Proteomes" id="UP000005239"/>
    </source>
</evidence>
<dbReference type="Proteomes" id="UP000005239">
    <property type="component" value="Unassembled WGS sequence"/>
</dbReference>
<accession>A0A2A6B6L0</accession>
<gene>
    <name evidence="1" type="primary">WBGene00273656</name>
</gene>
<reference evidence="1" key="2">
    <citation type="submission" date="2022-06" db="UniProtKB">
        <authorList>
            <consortium name="EnsemblMetazoa"/>
        </authorList>
    </citation>
    <scope>IDENTIFICATION</scope>
    <source>
        <strain evidence="1">PS312</strain>
    </source>
</reference>